<gene>
    <name evidence="1" type="ORF">ACFFMS_02930</name>
</gene>
<reference evidence="1 2" key="1">
    <citation type="submission" date="2024-09" db="EMBL/GenBank/DDBJ databases">
        <authorList>
            <person name="Sun Q."/>
            <person name="Mori K."/>
        </authorList>
    </citation>
    <scope>NUCLEOTIDE SEQUENCE [LARGE SCALE GENOMIC DNA]</scope>
    <source>
        <strain evidence="1 2">JCM 11201</strain>
    </source>
</reference>
<organism evidence="1 2">
    <name type="scientific">Ectobacillus funiculus</name>
    <dbReference type="NCBI Taxonomy" id="137993"/>
    <lineage>
        <taxon>Bacteria</taxon>
        <taxon>Bacillati</taxon>
        <taxon>Bacillota</taxon>
        <taxon>Bacilli</taxon>
        <taxon>Bacillales</taxon>
        <taxon>Bacillaceae</taxon>
        <taxon>Ectobacillus</taxon>
    </lineage>
</organism>
<protein>
    <submittedName>
        <fullName evidence="1">DUF4003 family protein</fullName>
    </submittedName>
</protein>
<dbReference type="Proteomes" id="UP001589609">
    <property type="component" value="Unassembled WGS sequence"/>
</dbReference>
<comment type="caution">
    <text evidence="1">The sequence shown here is derived from an EMBL/GenBank/DDBJ whole genome shotgun (WGS) entry which is preliminary data.</text>
</comment>
<evidence type="ECO:0000313" key="1">
    <source>
        <dbReference type="EMBL" id="MFB9757499.1"/>
    </source>
</evidence>
<sequence>MTVVQEKLAEYKHIYEQLKEKLRWKINDKRTLMIVASMYVVNDKPFHFPQFFELSQYVKAQAGFFSPLKSYSRFTIAAMLDVRFEQPIEAFHRLLELYDKLVAGGFSRGIFTYIAAAAMLSNREEYGEILTRSLTIYKGMKAKHKFLTSSSDYPLAVLLGKHEEPVELLLERMEDFYEKLSRAGFSKGNDLQFLSHILSLHREVEQDILIGRCAVLLQALKQSGQKVKKMHYSTIGLLALLEDGTEVIEEVGKAMEHLNHEKRFKAYRDVNFMMAVNFLVSDKISDSRMLETELYTAIEAIVQAQQAAMVSYVAVISASSSVSSSDGS</sequence>
<dbReference type="InterPro" id="IPR025062">
    <property type="entry name" value="DUF4003"/>
</dbReference>
<proteinExistence type="predicted"/>
<dbReference type="EMBL" id="JBHMAF010000013">
    <property type="protein sequence ID" value="MFB9757499.1"/>
    <property type="molecule type" value="Genomic_DNA"/>
</dbReference>
<dbReference type="RefSeq" id="WP_379947804.1">
    <property type="nucleotide sequence ID" value="NZ_JBHMAF010000013.1"/>
</dbReference>
<name>A0ABV5WA80_9BACI</name>
<keyword evidence="2" id="KW-1185">Reference proteome</keyword>
<accession>A0ABV5WA80</accession>
<dbReference type="Pfam" id="PF13170">
    <property type="entry name" value="DUF4003"/>
    <property type="match status" value="1"/>
</dbReference>
<evidence type="ECO:0000313" key="2">
    <source>
        <dbReference type="Proteomes" id="UP001589609"/>
    </source>
</evidence>